<dbReference type="InterPro" id="IPR011990">
    <property type="entry name" value="TPR-like_helical_dom_sf"/>
</dbReference>
<dbReference type="Pfam" id="PF14322">
    <property type="entry name" value="SusD-like_3"/>
    <property type="match status" value="1"/>
</dbReference>
<keyword evidence="9" id="KW-1185">Reference proteome</keyword>
<evidence type="ECO:0000256" key="2">
    <source>
        <dbReference type="ARBA" id="ARBA00006275"/>
    </source>
</evidence>
<comment type="subcellular location">
    <subcellularLocation>
        <location evidence="1">Cell outer membrane</location>
    </subcellularLocation>
</comment>
<dbReference type="GO" id="GO:0009279">
    <property type="term" value="C:cell outer membrane"/>
    <property type="evidence" value="ECO:0007669"/>
    <property type="project" value="UniProtKB-SubCell"/>
</dbReference>
<evidence type="ECO:0000256" key="5">
    <source>
        <dbReference type="ARBA" id="ARBA00023237"/>
    </source>
</evidence>
<gene>
    <name evidence="8" type="ORF">BC781_11013</name>
</gene>
<dbReference type="EMBL" id="QGDO01000010">
    <property type="protein sequence ID" value="PWJ34972.1"/>
    <property type="molecule type" value="Genomic_DNA"/>
</dbReference>
<dbReference type="InterPro" id="IPR033985">
    <property type="entry name" value="SusD-like_N"/>
</dbReference>
<evidence type="ECO:0000313" key="8">
    <source>
        <dbReference type="EMBL" id="PWJ34972.1"/>
    </source>
</evidence>
<evidence type="ECO:0000259" key="7">
    <source>
        <dbReference type="Pfam" id="PF14322"/>
    </source>
</evidence>
<evidence type="ECO:0000259" key="6">
    <source>
        <dbReference type="Pfam" id="PF07980"/>
    </source>
</evidence>
<sequence>MKKYIYSFFISATLFSCSSILEREPLDIISEEQVWSDPNLIRANLVELYNQAPTRRLFHFGFPWGSGAPWVDGNAEPAREPGSYVVISDESMASYSWVESRNLNINGYQRNDKFMEYWDYKIIRNCNEFLEKIEEGDLRPEDKDLFKAEARFIRAFVYFEKVKRYGGVPLITVAQDINAPEEELYPERNTEQEVYDFIIQECEEISVILTDASGTEHGRANRFAALSLQSRAALYAGSIAKYGQSDLGGVLGISNSAEAYFQKSLEASNKVINEGGYSLYNKHEDKAFNYQSIFLDDDNPEVIFEREFSGVAKGHSFDYFSVVQGYGSGWGSYLNPTLEIVEAYDFIDGSDGKIDWENENRPLAEVLANKDPRMHATVYFDGNMYPSGDVLDMYIVEENGQLLDVNPGEWKAWDVDGEEVWLQNVGEHIYPKRSDGTKTGFFIKKFVSVDDLRVPQMQSETDWVEFRLAEIYLNQAEAALELGQTSVAIEAVNKVRERAGVANVTSLTMDKLRKERQVELAFETHRIWDLRRWRIAGDVLNQVHHGIVTVRQMPENTYRYIKYCCDAREEGLEASKPRYFNTDRMYYYPLGEEICNNNPNLVENPNY</sequence>
<dbReference type="Proteomes" id="UP000245535">
    <property type="component" value="Unassembled WGS sequence"/>
</dbReference>
<keyword evidence="5" id="KW-0998">Cell outer membrane</keyword>
<comment type="similarity">
    <text evidence="2">Belongs to the SusD family.</text>
</comment>
<proteinExistence type="inferred from homology"/>
<dbReference type="RefSeq" id="WP_109622713.1">
    <property type="nucleotide sequence ID" value="NZ_QGDO01000010.1"/>
</dbReference>
<protein>
    <submittedName>
        <fullName evidence="8">Putative outer membrane starch-binding protein</fullName>
    </submittedName>
</protein>
<keyword evidence="3" id="KW-0732">Signal</keyword>
<dbReference type="Gene3D" id="1.25.40.390">
    <property type="match status" value="1"/>
</dbReference>
<dbReference type="SUPFAM" id="SSF48452">
    <property type="entry name" value="TPR-like"/>
    <property type="match status" value="1"/>
</dbReference>
<comment type="caution">
    <text evidence="8">The sequence shown here is derived from an EMBL/GenBank/DDBJ whole genome shotgun (WGS) entry which is preliminary data.</text>
</comment>
<dbReference type="InterPro" id="IPR012944">
    <property type="entry name" value="SusD_RagB_dom"/>
</dbReference>
<dbReference type="Pfam" id="PF07980">
    <property type="entry name" value="SusD_RagB"/>
    <property type="match status" value="1"/>
</dbReference>
<evidence type="ECO:0000256" key="3">
    <source>
        <dbReference type="ARBA" id="ARBA00022729"/>
    </source>
</evidence>
<evidence type="ECO:0000256" key="4">
    <source>
        <dbReference type="ARBA" id="ARBA00023136"/>
    </source>
</evidence>
<evidence type="ECO:0000313" key="9">
    <source>
        <dbReference type="Proteomes" id="UP000245535"/>
    </source>
</evidence>
<dbReference type="PROSITE" id="PS51257">
    <property type="entry name" value="PROKAR_LIPOPROTEIN"/>
    <property type="match status" value="1"/>
</dbReference>
<dbReference type="OrthoDB" id="5694214at2"/>
<dbReference type="AlphaFoldDB" id="A0A315YXW8"/>
<name>A0A315YXW8_SEDFL</name>
<feature type="domain" description="SusD-like N-terminal" evidence="7">
    <location>
        <begin position="91"/>
        <end position="233"/>
    </location>
</feature>
<evidence type="ECO:0000256" key="1">
    <source>
        <dbReference type="ARBA" id="ARBA00004442"/>
    </source>
</evidence>
<keyword evidence="4" id="KW-0472">Membrane</keyword>
<feature type="domain" description="RagB/SusD" evidence="6">
    <location>
        <begin position="300"/>
        <end position="607"/>
    </location>
</feature>
<organism evidence="8 9">
    <name type="scientific">Sediminitomix flava</name>
    <dbReference type="NCBI Taxonomy" id="379075"/>
    <lineage>
        <taxon>Bacteria</taxon>
        <taxon>Pseudomonadati</taxon>
        <taxon>Bacteroidota</taxon>
        <taxon>Cytophagia</taxon>
        <taxon>Cytophagales</taxon>
        <taxon>Flammeovirgaceae</taxon>
        <taxon>Sediminitomix</taxon>
    </lineage>
</organism>
<reference evidence="8 9" key="1">
    <citation type="submission" date="2018-03" db="EMBL/GenBank/DDBJ databases">
        <title>Genomic Encyclopedia of Archaeal and Bacterial Type Strains, Phase II (KMG-II): from individual species to whole genera.</title>
        <authorList>
            <person name="Goeker M."/>
        </authorList>
    </citation>
    <scope>NUCLEOTIDE SEQUENCE [LARGE SCALE GENOMIC DNA]</scope>
    <source>
        <strain evidence="8 9">DSM 28229</strain>
    </source>
</reference>
<accession>A0A315YXW8</accession>